<protein>
    <submittedName>
        <fullName evidence="1">Unannotated protein</fullName>
    </submittedName>
</protein>
<gene>
    <name evidence="1" type="ORF">UFOPK3376_02419</name>
</gene>
<dbReference type="EMBL" id="CAFBLP010000077">
    <property type="protein sequence ID" value="CAB4886960.1"/>
    <property type="molecule type" value="Genomic_DNA"/>
</dbReference>
<organism evidence="1">
    <name type="scientific">freshwater metagenome</name>
    <dbReference type="NCBI Taxonomy" id="449393"/>
    <lineage>
        <taxon>unclassified sequences</taxon>
        <taxon>metagenomes</taxon>
        <taxon>ecological metagenomes</taxon>
    </lineage>
</organism>
<proteinExistence type="predicted"/>
<sequence>MLGNPAGGVRCRTVDLAGILAAEGTATMTTHATIGVDDDLASRETRVAMRAADNELAGGVDIHVVVIIGESRRDDGPDDLFDEVGADHGIAIDAVLVLGADEHVRQANRDAVLVVEGDLGFAIGAQVRNGPRLANLAEPLGQAMRQPDRQWHQVGGLVAGIAEHHALVAGALPADGVLARLTAAKLFALVHALCDVCALLVDAHDHATGVSVEPEERVVVADLLDHLTGDLGDVDIGAGGDLASHHAQAGSEQRLARHAPVGILGQDGIEHGIADLISHLVRVTFGHALAGKCPLTHCRAPWLFWFDEWRVWTLMTTLHESRRRCRRLHGLPSACRSG</sequence>
<dbReference type="AntiFam" id="ANF00232">
    <property type="entry name" value="Shadow ORF (opposite metK)"/>
</dbReference>
<reference evidence="1" key="1">
    <citation type="submission" date="2020-05" db="EMBL/GenBank/DDBJ databases">
        <authorList>
            <person name="Chiriac C."/>
            <person name="Salcher M."/>
            <person name="Ghai R."/>
            <person name="Kavagutti S V."/>
        </authorList>
    </citation>
    <scope>NUCLEOTIDE SEQUENCE</scope>
</reference>
<dbReference type="AlphaFoldDB" id="A0A6J7F1A5"/>
<name>A0A6J7F1A5_9ZZZZ</name>
<accession>A0A6J7F1A5</accession>
<evidence type="ECO:0000313" key="1">
    <source>
        <dbReference type="EMBL" id="CAB4886960.1"/>
    </source>
</evidence>